<keyword evidence="1" id="KW-1133">Transmembrane helix</keyword>
<feature type="transmembrane region" description="Helical" evidence="1">
    <location>
        <begin position="286"/>
        <end position="305"/>
    </location>
</feature>
<organism evidence="2 3">
    <name type="scientific">Naasia aerilata</name>
    <dbReference type="NCBI Taxonomy" id="1162966"/>
    <lineage>
        <taxon>Bacteria</taxon>
        <taxon>Bacillati</taxon>
        <taxon>Actinomycetota</taxon>
        <taxon>Actinomycetes</taxon>
        <taxon>Micrococcales</taxon>
        <taxon>Microbacteriaceae</taxon>
        <taxon>Naasia</taxon>
    </lineage>
</organism>
<name>A0ABM8GB11_9MICO</name>
<feature type="transmembrane region" description="Helical" evidence="1">
    <location>
        <begin position="374"/>
        <end position="393"/>
    </location>
</feature>
<gene>
    <name evidence="2" type="ORF">GCM10025866_13190</name>
</gene>
<dbReference type="SUPFAM" id="SSF103473">
    <property type="entry name" value="MFS general substrate transporter"/>
    <property type="match status" value="1"/>
</dbReference>
<dbReference type="Gene3D" id="1.20.1250.20">
    <property type="entry name" value="MFS general substrate transporter like domains"/>
    <property type="match status" value="2"/>
</dbReference>
<keyword evidence="3" id="KW-1185">Reference proteome</keyword>
<feature type="transmembrane region" description="Helical" evidence="1">
    <location>
        <begin position="57"/>
        <end position="76"/>
    </location>
</feature>
<feature type="transmembrane region" description="Helical" evidence="1">
    <location>
        <begin position="142"/>
        <end position="165"/>
    </location>
</feature>
<reference evidence="3" key="1">
    <citation type="journal article" date="2019" name="Int. J. Syst. Evol. Microbiol.">
        <title>The Global Catalogue of Microorganisms (GCM) 10K type strain sequencing project: providing services to taxonomists for standard genome sequencing and annotation.</title>
        <authorList>
            <consortium name="The Broad Institute Genomics Platform"/>
            <consortium name="The Broad Institute Genome Sequencing Center for Infectious Disease"/>
            <person name="Wu L."/>
            <person name="Ma J."/>
        </authorList>
    </citation>
    <scope>NUCLEOTIDE SEQUENCE [LARGE SCALE GENOMIC DNA]</scope>
    <source>
        <strain evidence="3">NBRC 108725</strain>
    </source>
</reference>
<feature type="transmembrane region" description="Helical" evidence="1">
    <location>
        <begin position="111"/>
        <end position="130"/>
    </location>
</feature>
<keyword evidence="1" id="KW-0472">Membrane</keyword>
<dbReference type="InterPro" id="IPR052524">
    <property type="entry name" value="MFS_Cyanate_Porter"/>
</dbReference>
<accession>A0ABM8GB11</accession>
<feature type="transmembrane region" description="Helical" evidence="1">
    <location>
        <begin position="345"/>
        <end position="368"/>
    </location>
</feature>
<feature type="transmembrane region" description="Helical" evidence="1">
    <location>
        <begin position="311"/>
        <end position="333"/>
    </location>
</feature>
<dbReference type="InterPro" id="IPR036259">
    <property type="entry name" value="MFS_trans_sf"/>
</dbReference>
<dbReference type="InterPro" id="IPR011701">
    <property type="entry name" value="MFS"/>
</dbReference>
<sequence>MQPRERDARPAPSGRSTSTLLLALSVLLAAANLRPSITAVGPVLHLVADDTGLRPSQLGLLGAIPLLTFAVVSPLVHSVSRRYGIEHTVFASLLVLAAGTVVRSIPGFLPGLWIGTIVLGAAIAIVNVLLPTLVKRDFPTRVPLMTGAYSSLLSGFAALASGFSLPMSAVLGWPAAIGAWAVLALLGAALWLPGSAATASRTPSPTGPSTRPPRLDVAVAAGVAGRAVHGSAVDRLLPPHHLAADDRGPARRRPLAAGWHLFLYQAMSVVAGLGVTAFLQGRRDQRLVGVVVGLLSLSSMVGLILVPQLVLAWVVLIGLTSGSSLVIALTLVAQRSRTSADATRLSGMIQGIGYALAAVGPAGAGLLFDLTSSWTPALLIVGGAGVLQAVSALSAGRDRYTHAAGA</sequence>
<dbReference type="PANTHER" id="PTHR23523:SF2">
    <property type="entry name" value="2-NITROIMIDAZOLE TRANSPORTER"/>
    <property type="match status" value="1"/>
</dbReference>
<evidence type="ECO:0000313" key="2">
    <source>
        <dbReference type="EMBL" id="BDZ45410.1"/>
    </source>
</evidence>
<feature type="transmembrane region" description="Helical" evidence="1">
    <location>
        <begin position="88"/>
        <end position="105"/>
    </location>
</feature>
<dbReference type="PANTHER" id="PTHR23523">
    <property type="match status" value="1"/>
</dbReference>
<evidence type="ECO:0000313" key="3">
    <source>
        <dbReference type="Proteomes" id="UP001321498"/>
    </source>
</evidence>
<protein>
    <submittedName>
        <fullName evidence="2">MFS transporter</fullName>
    </submittedName>
</protein>
<evidence type="ECO:0000256" key="1">
    <source>
        <dbReference type="SAM" id="Phobius"/>
    </source>
</evidence>
<dbReference type="Proteomes" id="UP001321498">
    <property type="component" value="Chromosome"/>
</dbReference>
<dbReference type="EMBL" id="AP027731">
    <property type="protein sequence ID" value="BDZ45410.1"/>
    <property type="molecule type" value="Genomic_DNA"/>
</dbReference>
<dbReference type="Pfam" id="PF07690">
    <property type="entry name" value="MFS_1"/>
    <property type="match status" value="1"/>
</dbReference>
<feature type="transmembrane region" description="Helical" evidence="1">
    <location>
        <begin position="171"/>
        <end position="194"/>
    </location>
</feature>
<keyword evidence="1" id="KW-0812">Transmembrane</keyword>
<proteinExistence type="predicted"/>